<protein>
    <submittedName>
        <fullName evidence="1">Uncharacterized protein</fullName>
    </submittedName>
</protein>
<gene>
    <name evidence="1" type="ORF">N7496_001003</name>
</gene>
<sequence length="96" mass="10630">MAVSIAWNSPGKCPGKELARASRHSDISPLFTLHNISFHLNVNIHTFLADIQIFCRPPSRVIDSIHSTQDATHTVRPLSSLPSINLIPLTFTMSIK</sequence>
<evidence type="ECO:0000313" key="1">
    <source>
        <dbReference type="EMBL" id="KAJ5389935.1"/>
    </source>
</evidence>
<dbReference type="Proteomes" id="UP001147782">
    <property type="component" value="Unassembled WGS sequence"/>
</dbReference>
<reference evidence="1" key="1">
    <citation type="submission" date="2022-11" db="EMBL/GenBank/DDBJ databases">
        <authorList>
            <person name="Petersen C."/>
        </authorList>
    </citation>
    <scope>NUCLEOTIDE SEQUENCE</scope>
    <source>
        <strain evidence="1">IBT 29864</strain>
    </source>
</reference>
<dbReference type="EMBL" id="JAPZBS010000001">
    <property type="protein sequence ID" value="KAJ5389935.1"/>
    <property type="molecule type" value="Genomic_DNA"/>
</dbReference>
<keyword evidence="2" id="KW-1185">Reference proteome</keyword>
<reference evidence="1" key="2">
    <citation type="journal article" date="2023" name="IMA Fungus">
        <title>Comparative genomic study of the Penicillium genus elucidates a diverse pangenome and 15 lateral gene transfer events.</title>
        <authorList>
            <person name="Petersen C."/>
            <person name="Sorensen T."/>
            <person name="Nielsen M.R."/>
            <person name="Sondergaard T.E."/>
            <person name="Sorensen J.L."/>
            <person name="Fitzpatrick D.A."/>
            <person name="Frisvad J.C."/>
            <person name="Nielsen K.L."/>
        </authorList>
    </citation>
    <scope>NUCLEOTIDE SEQUENCE</scope>
    <source>
        <strain evidence="1">IBT 29864</strain>
    </source>
</reference>
<dbReference type="GeneID" id="81433111"/>
<comment type="caution">
    <text evidence="1">The sequence shown here is derived from an EMBL/GenBank/DDBJ whole genome shotgun (WGS) entry which is preliminary data.</text>
</comment>
<evidence type="ECO:0000313" key="2">
    <source>
        <dbReference type="Proteomes" id="UP001147782"/>
    </source>
</evidence>
<name>A0A9W9VVG5_9EURO</name>
<proteinExistence type="predicted"/>
<accession>A0A9W9VVG5</accession>
<organism evidence="1 2">
    <name type="scientific">Penicillium cataractarum</name>
    <dbReference type="NCBI Taxonomy" id="2100454"/>
    <lineage>
        <taxon>Eukaryota</taxon>
        <taxon>Fungi</taxon>
        <taxon>Dikarya</taxon>
        <taxon>Ascomycota</taxon>
        <taxon>Pezizomycotina</taxon>
        <taxon>Eurotiomycetes</taxon>
        <taxon>Eurotiomycetidae</taxon>
        <taxon>Eurotiales</taxon>
        <taxon>Aspergillaceae</taxon>
        <taxon>Penicillium</taxon>
    </lineage>
</organism>
<dbReference type="RefSeq" id="XP_056560663.1">
    <property type="nucleotide sequence ID" value="XM_056693934.1"/>
</dbReference>
<dbReference type="AlphaFoldDB" id="A0A9W9VVG5"/>